<evidence type="ECO:0000256" key="3">
    <source>
        <dbReference type="ARBA" id="ARBA00022694"/>
    </source>
</evidence>
<dbReference type="HAMAP" id="MF_01080">
    <property type="entry name" value="TruB_bact"/>
    <property type="match status" value="1"/>
</dbReference>
<keyword evidence="3 5" id="KW-0819">tRNA processing</keyword>
<dbReference type="STRING" id="2756.BFR44_03635"/>
<evidence type="ECO:0000256" key="2">
    <source>
        <dbReference type="ARBA" id="ARBA00005642"/>
    </source>
</evidence>
<proteinExistence type="inferred from homology"/>
<dbReference type="OrthoDB" id="9802309at2"/>
<organism evidence="8 9">
    <name type="scientific">Brochothrix thermosphacta</name>
    <name type="common">Microbacterium thermosphactum</name>
    <dbReference type="NCBI Taxonomy" id="2756"/>
    <lineage>
        <taxon>Bacteria</taxon>
        <taxon>Bacillati</taxon>
        <taxon>Bacillota</taxon>
        <taxon>Bacilli</taxon>
        <taxon>Bacillales</taxon>
        <taxon>Listeriaceae</taxon>
        <taxon>Brochothrix</taxon>
    </lineage>
</organism>
<dbReference type="RefSeq" id="WP_069125587.1">
    <property type="nucleotide sequence ID" value="NZ_CBCPJR010000001.1"/>
</dbReference>
<dbReference type="PANTHER" id="PTHR13767">
    <property type="entry name" value="TRNA-PSEUDOURIDINE SYNTHASE"/>
    <property type="match status" value="1"/>
</dbReference>
<reference evidence="8 9" key="1">
    <citation type="submission" date="2017-09" db="EMBL/GenBank/DDBJ databases">
        <title>Complete Genome Sequences of Two Strains of the Meat Spoilage Bacterium Brochothrix thermosphacta Isolated from Ground Chicken.</title>
        <authorList>
            <person name="Paoli G.C."/>
            <person name="Wijey C."/>
            <person name="Chen C.-Y."/>
            <person name="Nguyen L."/>
            <person name="Yan X."/>
            <person name="Irwin P.L."/>
        </authorList>
    </citation>
    <scope>NUCLEOTIDE SEQUENCE [LARGE SCALE GENOMIC DNA]</scope>
    <source>
        <strain evidence="8 9">BI</strain>
    </source>
</reference>
<dbReference type="EC" id="5.4.99.25" evidence="5"/>
<protein>
    <recommendedName>
        <fullName evidence="5">tRNA pseudouridine synthase B</fullName>
        <ecNumber evidence="5">5.4.99.25</ecNumber>
    </recommendedName>
    <alternativeName>
        <fullName evidence="5">tRNA pseudouridine(55) synthase</fullName>
        <shortName evidence="5">Psi55 synthase</shortName>
    </alternativeName>
    <alternativeName>
        <fullName evidence="5">tRNA pseudouridylate synthase</fullName>
    </alternativeName>
    <alternativeName>
        <fullName evidence="5">tRNA-uridine isomerase</fullName>
    </alternativeName>
</protein>
<name>A0A1D2JQM1_BROTH</name>
<gene>
    <name evidence="5" type="primary">truB</name>
    <name evidence="8" type="ORF">CNY62_12480</name>
</gene>
<dbReference type="GO" id="GO:1990481">
    <property type="term" value="P:mRNA pseudouridine synthesis"/>
    <property type="evidence" value="ECO:0007669"/>
    <property type="project" value="TreeGrafter"/>
</dbReference>
<comment type="similarity">
    <text evidence="2 5">Belongs to the pseudouridine synthase TruB family. Type 1 subfamily.</text>
</comment>
<dbReference type="Pfam" id="PF01509">
    <property type="entry name" value="TruB_N"/>
    <property type="match status" value="1"/>
</dbReference>
<dbReference type="Pfam" id="PF16198">
    <property type="entry name" value="TruB_C_2"/>
    <property type="match status" value="1"/>
</dbReference>
<evidence type="ECO:0000313" key="8">
    <source>
        <dbReference type="EMBL" id="ATF27116.1"/>
    </source>
</evidence>
<dbReference type="SUPFAM" id="SSF55120">
    <property type="entry name" value="Pseudouridine synthase"/>
    <property type="match status" value="1"/>
</dbReference>
<dbReference type="GeneID" id="66536109"/>
<dbReference type="CDD" id="cd02573">
    <property type="entry name" value="PseudoU_synth_EcTruB"/>
    <property type="match status" value="1"/>
</dbReference>
<evidence type="ECO:0000256" key="4">
    <source>
        <dbReference type="ARBA" id="ARBA00023235"/>
    </source>
</evidence>
<dbReference type="InterPro" id="IPR020103">
    <property type="entry name" value="PsdUridine_synth_cat_dom_sf"/>
</dbReference>
<dbReference type="KEGG" id="bths:CNY62_12480"/>
<accession>A0A1D2JQM1</accession>
<evidence type="ECO:0000313" key="9">
    <source>
        <dbReference type="Proteomes" id="UP000243591"/>
    </source>
</evidence>
<dbReference type="InterPro" id="IPR014780">
    <property type="entry name" value="tRNA_psdUridine_synth_TruB"/>
</dbReference>
<dbReference type="GO" id="GO:0031119">
    <property type="term" value="P:tRNA pseudouridine synthesis"/>
    <property type="evidence" value="ECO:0007669"/>
    <property type="project" value="UniProtKB-UniRule"/>
</dbReference>
<dbReference type="GO" id="GO:0160148">
    <property type="term" value="F:tRNA pseudouridine(55) synthase activity"/>
    <property type="evidence" value="ECO:0007669"/>
    <property type="project" value="UniProtKB-EC"/>
</dbReference>
<dbReference type="InterPro" id="IPR002501">
    <property type="entry name" value="PsdUridine_synth_N"/>
</dbReference>
<feature type="domain" description="Pseudouridine synthase II N-terminal" evidence="6">
    <location>
        <begin position="23"/>
        <end position="177"/>
    </location>
</feature>
<dbReference type="InterPro" id="IPR032819">
    <property type="entry name" value="TruB_C"/>
</dbReference>
<evidence type="ECO:0000259" key="6">
    <source>
        <dbReference type="Pfam" id="PF01509"/>
    </source>
</evidence>
<keyword evidence="4 5" id="KW-0413">Isomerase</keyword>
<dbReference type="GO" id="GO:0003723">
    <property type="term" value="F:RNA binding"/>
    <property type="evidence" value="ECO:0007669"/>
    <property type="project" value="InterPro"/>
</dbReference>
<keyword evidence="9" id="KW-1185">Reference proteome</keyword>
<dbReference type="EMBL" id="CP023483">
    <property type="protein sequence ID" value="ATF27116.1"/>
    <property type="molecule type" value="Genomic_DNA"/>
</dbReference>
<dbReference type="PANTHER" id="PTHR13767:SF2">
    <property type="entry name" value="PSEUDOURIDYLATE SYNTHASE TRUB1"/>
    <property type="match status" value="1"/>
</dbReference>
<sequence length="309" mass="33887">MNGILALWKPAGITSHDCVYKLRKILGTKKVGHTGTLDPAVTGVLPIMIGKATKLSEYMTATGKMYEATICLGSTTTTEDATGEVVETKALTTDISPDAVQAALNALTGEITQIPPMFSAVKVNGRKLYEYARLGIEVERPERQVTIHALERLDSGVVNAENPSFKIRIDCSKGTYVRTLAVMLGELLGYPAHMEDLVRTMSGTFTREDCITLEELNEWKATDTPADFLYDMMLAVQNLTKINLSDAAHSTVKHGGSLTEEEVQVKPGDTVELRALLYNDVLVAVYKPHPRKEGMWKPEKMILKTNGSN</sequence>
<dbReference type="Gene3D" id="3.30.2350.10">
    <property type="entry name" value="Pseudouridine synthase"/>
    <property type="match status" value="1"/>
</dbReference>
<evidence type="ECO:0000256" key="5">
    <source>
        <dbReference type="HAMAP-Rule" id="MF_01080"/>
    </source>
</evidence>
<dbReference type="FunFam" id="3.30.2350.10:FF:000011">
    <property type="entry name" value="tRNA pseudouridine synthase B"/>
    <property type="match status" value="1"/>
</dbReference>
<feature type="domain" description="tRNA pseudouridylate synthase B C-terminal" evidence="7">
    <location>
        <begin position="178"/>
        <end position="234"/>
    </location>
</feature>
<evidence type="ECO:0000259" key="7">
    <source>
        <dbReference type="Pfam" id="PF16198"/>
    </source>
</evidence>
<feature type="active site" description="Nucleophile" evidence="5">
    <location>
        <position position="38"/>
    </location>
</feature>
<comment type="function">
    <text evidence="5">Responsible for synthesis of pseudouridine from uracil-55 in the psi GC loop of transfer RNAs.</text>
</comment>
<dbReference type="AlphaFoldDB" id="A0A1D2JQM1"/>
<dbReference type="Proteomes" id="UP000243591">
    <property type="component" value="Chromosome"/>
</dbReference>
<dbReference type="NCBIfam" id="TIGR00431">
    <property type="entry name" value="TruB"/>
    <property type="match status" value="1"/>
</dbReference>
<evidence type="ECO:0000256" key="1">
    <source>
        <dbReference type="ARBA" id="ARBA00000385"/>
    </source>
</evidence>
<comment type="catalytic activity">
    <reaction evidence="1 5">
        <text>uridine(55) in tRNA = pseudouridine(55) in tRNA</text>
        <dbReference type="Rhea" id="RHEA:42532"/>
        <dbReference type="Rhea" id="RHEA-COMP:10101"/>
        <dbReference type="Rhea" id="RHEA-COMP:10102"/>
        <dbReference type="ChEBI" id="CHEBI:65314"/>
        <dbReference type="ChEBI" id="CHEBI:65315"/>
        <dbReference type="EC" id="5.4.99.25"/>
    </reaction>
</comment>